<dbReference type="Pfam" id="PF00534">
    <property type="entry name" value="Glycos_transf_1"/>
    <property type="match status" value="1"/>
</dbReference>
<dbReference type="CDD" id="cd03794">
    <property type="entry name" value="GT4_WbuB-like"/>
    <property type="match status" value="1"/>
</dbReference>
<dbReference type="PANTHER" id="PTHR12526:SF636">
    <property type="entry name" value="BLL3647 PROTEIN"/>
    <property type="match status" value="1"/>
</dbReference>
<dbReference type="PANTHER" id="PTHR12526">
    <property type="entry name" value="GLYCOSYLTRANSFERASE"/>
    <property type="match status" value="1"/>
</dbReference>
<evidence type="ECO:0000259" key="4">
    <source>
        <dbReference type="Pfam" id="PF13579"/>
    </source>
</evidence>
<keyword evidence="6" id="KW-1185">Reference proteome</keyword>
<dbReference type="RefSeq" id="WP_150060931.1">
    <property type="nucleotide sequence ID" value="NZ_JACHII010000003.1"/>
</dbReference>
<dbReference type="AlphaFoldDB" id="A0A5M6IF60"/>
<evidence type="ECO:0000256" key="2">
    <source>
        <dbReference type="SAM" id="Phobius"/>
    </source>
</evidence>
<dbReference type="InterPro" id="IPR028098">
    <property type="entry name" value="Glyco_trans_4-like_N"/>
</dbReference>
<keyword evidence="2" id="KW-1133">Transmembrane helix</keyword>
<name>A0A5M6IF60_9PROT</name>
<dbReference type="Pfam" id="PF13579">
    <property type="entry name" value="Glyco_trans_4_4"/>
    <property type="match status" value="1"/>
</dbReference>
<reference evidence="5 6" key="1">
    <citation type="submission" date="2019-09" db="EMBL/GenBank/DDBJ databases">
        <title>Genome sequence of Roseospira marina, one of the more divergent members of the non-sulfur purple photosynthetic bacterial family, the Rhodospirillaceae.</title>
        <authorList>
            <person name="Meyer T."/>
            <person name="Kyndt J."/>
        </authorList>
    </citation>
    <scope>NUCLEOTIDE SEQUENCE [LARGE SCALE GENOMIC DNA]</scope>
    <source>
        <strain evidence="5 6">DSM 15113</strain>
    </source>
</reference>
<dbReference type="Gene3D" id="3.40.50.2000">
    <property type="entry name" value="Glycogen Phosphorylase B"/>
    <property type="match status" value="2"/>
</dbReference>
<proteinExistence type="predicted"/>
<gene>
    <name evidence="5" type="ORF">F1188_03115</name>
</gene>
<evidence type="ECO:0000313" key="6">
    <source>
        <dbReference type="Proteomes" id="UP000324065"/>
    </source>
</evidence>
<protein>
    <submittedName>
        <fullName evidence="5">Glycosyltransferase family 4 protein</fullName>
    </submittedName>
</protein>
<evidence type="ECO:0000313" key="5">
    <source>
        <dbReference type="EMBL" id="KAA5606920.1"/>
    </source>
</evidence>
<dbReference type="OrthoDB" id="185319at2"/>
<dbReference type="InterPro" id="IPR001296">
    <property type="entry name" value="Glyco_trans_1"/>
</dbReference>
<feature type="transmembrane region" description="Helical" evidence="2">
    <location>
        <begin position="110"/>
        <end position="129"/>
    </location>
</feature>
<comment type="caution">
    <text evidence="5">The sequence shown here is derived from an EMBL/GenBank/DDBJ whole genome shotgun (WGS) entry which is preliminary data.</text>
</comment>
<feature type="domain" description="Glycosyltransferase subfamily 4-like N-terminal" evidence="4">
    <location>
        <begin position="17"/>
        <end position="200"/>
    </location>
</feature>
<keyword evidence="2" id="KW-0472">Membrane</keyword>
<feature type="domain" description="Glycosyl transferase family 1" evidence="3">
    <location>
        <begin position="207"/>
        <end position="376"/>
    </location>
</feature>
<accession>A0A5M6IF60</accession>
<keyword evidence="5" id="KW-0808">Transferase</keyword>
<keyword evidence="2" id="KW-0812">Transmembrane</keyword>
<evidence type="ECO:0000259" key="3">
    <source>
        <dbReference type="Pfam" id="PF00534"/>
    </source>
</evidence>
<dbReference type="Proteomes" id="UP000324065">
    <property type="component" value="Unassembled WGS sequence"/>
</dbReference>
<dbReference type="SUPFAM" id="SSF53756">
    <property type="entry name" value="UDP-Glycosyltransferase/glycogen phosphorylase"/>
    <property type="match status" value="1"/>
</dbReference>
<evidence type="ECO:0000256" key="1">
    <source>
        <dbReference type="SAM" id="MobiDB-lite"/>
    </source>
</evidence>
<dbReference type="EMBL" id="VWPJ01000002">
    <property type="protein sequence ID" value="KAA5606920.1"/>
    <property type="molecule type" value="Genomic_DNA"/>
</dbReference>
<organism evidence="5 6">
    <name type="scientific">Roseospira marina</name>
    <dbReference type="NCBI Taxonomy" id="140057"/>
    <lineage>
        <taxon>Bacteria</taxon>
        <taxon>Pseudomonadati</taxon>
        <taxon>Pseudomonadota</taxon>
        <taxon>Alphaproteobacteria</taxon>
        <taxon>Rhodospirillales</taxon>
        <taxon>Rhodospirillaceae</taxon>
        <taxon>Roseospira</taxon>
    </lineage>
</organism>
<dbReference type="GO" id="GO:0016757">
    <property type="term" value="F:glycosyltransferase activity"/>
    <property type="evidence" value="ECO:0007669"/>
    <property type="project" value="InterPro"/>
</dbReference>
<sequence>MTDVLVASQYYWPEVAGSAPPVQQMAEGLAADPAIGSVTVLCARPFYPYREVFDGYRDGERDRETQDGVSIVRLPMTPPQGAGVRARLGPDLAFAWRLWRALRRRRDAPVVIAVCPSILTVLAVVAAMPRRTRRIAVVHDIQSGLAASLKLASLGLVLRVLRATERYVLSRMDEIVTLSPAMTDSLRALGVLTPIRIVPPTIDDEAVRPLPERDGPITLLYSGNLGRKQGLEQLLDMAEALRDRGTPVRLVIRGEGNSRAALENEATARGLDAVVRFEPFTPTDQLRDGLADGHIHLVPQDPAGAAFAVPSKIYAIMAAGRPCVCTAVPGSPLDAIRAESQAFVICPPRDPKGLADAVQALINAPEERARLGRNGRAYVEATAGRSACRAAYRALVLGAADAPPQPAPRPAGTRVPDTEEGRTI</sequence>
<feature type="region of interest" description="Disordered" evidence="1">
    <location>
        <begin position="401"/>
        <end position="424"/>
    </location>
</feature>